<feature type="signal peptide" evidence="2">
    <location>
        <begin position="1"/>
        <end position="21"/>
    </location>
</feature>
<evidence type="ECO:0000256" key="1">
    <source>
        <dbReference type="SAM" id="MobiDB-lite"/>
    </source>
</evidence>
<sequence>MRASLFFCSAVLTSALVLSHAKVRDAEDDDWVRRDMDDDDDWPLSRVDEEWQRADSWSDDNPGENNGPSPGGPVQSQDEGPVQSQDEGQEQSQGEYSPEQESDDHSIPIAQDDEEDVGRQPIPGNQGPPQAGVAPRNPGSSQTQPTFMNQFSEEPALESPSNDEVIIFREKPLEVRKLIGRK</sequence>
<keyword evidence="2" id="KW-0732">Signal</keyword>
<organism evidence="3 4">
    <name type="scientific">Ditylenchus destructor</name>
    <dbReference type="NCBI Taxonomy" id="166010"/>
    <lineage>
        <taxon>Eukaryota</taxon>
        <taxon>Metazoa</taxon>
        <taxon>Ecdysozoa</taxon>
        <taxon>Nematoda</taxon>
        <taxon>Chromadorea</taxon>
        <taxon>Rhabditida</taxon>
        <taxon>Tylenchina</taxon>
        <taxon>Tylenchomorpha</taxon>
        <taxon>Sphaerularioidea</taxon>
        <taxon>Anguinidae</taxon>
        <taxon>Anguininae</taxon>
        <taxon>Ditylenchus</taxon>
    </lineage>
</organism>
<evidence type="ECO:0000256" key="2">
    <source>
        <dbReference type="SAM" id="SignalP"/>
    </source>
</evidence>
<protein>
    <submittedName>
        <fullName evidence="3">Uncharacterized protein</fullName>
    </submittedName>
</protein>
<evidence type="ECO:0000313" key="4">
    <source>
        <dbReference type="Proteomes" id="UP001201812"/>
    </source>
</evidence>
<accession>A0AAD4MQ74</accession>
<feature type="chain" id="PRO_5042009018" evidence="2">
    <location>
        <begin position="22"/>
        <end position="182"/>
    </location>
</feature>
<feature type="compositionally biased region" description="Polar residues" evidence="1">
    <location>
        <begin position="138"/>
        <end position="152"/>
    </location>
</feature>
<keyword evidence="4" id="KW-1185">Reference proteome</keyword>
<gene>
    <name evidence="3" type="ORF">DdX_16101</name>
</gene>
<evidence type="ECO:0000313" key="3">
    <source>
        <dbReference type="EMBL" id="KAI1701423.1"/>
    </source>
</evidence>
<feature type="compositionally biased region" description="Low complexity" evidence="1">
    <location>
        <begin position="83"/>
        <end position="99"/>
    </location>
</feature>
<name>A0AAD4MQ74_9BILA</name>
<dbReference type="Proteomes" id="UP001201812">
    <property type="component" value="Unassembled WGS sequence"/>
</dbReference>
<dbReference type="AlphaFoldDB" id="A0AAD4MQ74"/>
<comment type="caution">
    <text evidence="3">The sequence shown here is derived from an EMBL/GenBank/DDBJ whole genome shotgun (WGS) entry which is preliminary data.</text>
</comment>
<feature type="region of interest" description="Disordered" evidence="1">
    <location>
        <begin position="25"/>
        <end position="164"/>
    </location>
</feature>
<reference evidence="3" key="1">
    <citation type="submission" date="2022-01" db="EMBL/GenBank/DDBJ databases">
        <title>Genome Sequence Resource for Two Populations of Ditylenchus destructor, the Migratory Endoparasitic Phytonematode.</title>
        <authorList>
            <person name="Zhang H."/>
            <person name="Lin R."/>
            <person name="Xie B."/>
        </authorList>
    </citation>
    <scope>NUCLEOTIDE SEQUENCE</scope>
    <source>
        <strain evidence="3">BazhouSP</strain>
    </source>
</reference>
<dbReference type="EMBL" id="JAKKPZ010000119">
    <property type="protein sequence ID" value="KAI1701423.1"/>
    <property type="molecule type" value="Genomic_DNA"/>
</dbReference>
<proteinExistence type="predicted"/>